<dbReference type="PANTHER" id="PTHR34405:SF3">
    <property type="entry name" value="CRISPR-ASSOCIATED ENDORIBONUCLEASE CAS2 3"/>
    <property type="match status" value="1"/>
</dbReference>
<dbReference type="InterPro" id="IPR021127">
    <property type="entry name" value="CRISPR_associated_Cas2"/>
</dbReference>
<keyword evidence="5 9" id="KW-0255">Endonuclease</keyword>
<evidence type="ECO:0000256" key="7">
    <source>
        <dbReference type="ARBA" id="ARBA00022842"/>
    </source>
</evidence>
<reference evidence="11 12" key="1">
    <citation type="submission" date="2011-10" db="EMBL/GenBank/DDBJ databases">
        <title>The Improved High-Quality Draft genome of Leptonema illini DSM 21528.</title>
        <authorList>
            <consortium name="US DOE Joint Genome Institute (JGI-PGF)"/>
            <person name="Lucas S."/>
            <person name="Copeland A."/>
            <person name="Lapidus A."/>
            <person name="Glavina del Rio T."/>
            <person name="Dalin E."/>
            <person name="Tice H."/>
            <person name="Bruce D."/>
            <person name="Goodwin L."/>
            <person name="Pitluck S."/>
            <person name="Peters L."/>
            <person name="Mikhailova N."/>
            <person name="Held B."/>
            <person name="Kyrpides N."/>
            <person name="Mavromatis K."/>
            <person name="Ivanova N."/>
            <person name="Markowitz V."/>
            <person name="Cheng J.-F."/>
            <person name="Hugenholtz P."/>
            <person name="Woyke T."/>
            <person name="Wu D."/>
            <person name="Gronow S."/>
            <person name="Wellnitz S."/>
            <person name="Brambilla E.-M."/>
            <person name="Klenk H.-P."/>
            <person name="Eisen J.A."/>
        </authorList>
    </citation>
    <scope>NUCLEOTIDE SEQUENCE [LARGE SCALE GENOMIC DNA]</scope>
    <source>
        <strain evidence="11 12">DSM 21528</strain>
    </source>
</reference>
<comment type="similarity">
    <text evidence="2 9 10">Belongs to the CRISPR-associated endoribonuclease Cas2 protein family.</text>
</comment>
<evidence type="ECO:0000256" key="8">
    <source>
        <dbReference type="ARBA" id="ARBA00023118"/>
    </source>
</evidence>
<dbReference type="Pfam" id="PF09827">
    <property type="entry name" value="CRISPR_Cas2"/>
    <property type="match status" value="1"/>
</dbReference>
<dbReference type="HOGENOM" id="CLU_161124_3_1_12"/>
<evidence type="ECO:0000256" key="6">
    <source>
        <dbReference type="ARBA" id="ARBA00022801"/>
    </source>
</evidence>
<dbReference type="SUPFAM" id="SSF143430">
    <property type="entry name" value="TTP0101/SSO1404-like"/>
    <property type="match status" value="1"/>
</dbReference>
<evidence type="ECO:0000313" key="11">
    <source>
        <dbReference type="EMBL" id="EHQ07667.1"/>
    </source>
</evidence>
<dbReference type="NCBIfam" id="TIGR01573">
    <property type="entry name" value="cas2"/>
    <property type="match status" value="1"/>
</dbReference>
<evidence type="ECO:0000256" key="2">
    <source>
        <dbReference type="ARBA" id="ARBA00009959"/>
    </source>
</evidence>
<evidence type="ECO:0000256" key="4">
    <source>
        <dbReference type="ARBA" id="ARBA00022723"/>
    </source>
</evidence>
<dbReference type="GO" id="GO:0043571">
    <property type="term" value="P:maintenance of CRISPR repeat elements"/>
    <property type="evidence" value="ECO:0007669"/>
    <property type="project" value="UniProtKB-UniRule"/>
</dbReference>
<organism evidence="11 12">
    <name type="scientific">Leptonema illini DSM 21528</name>
    <dbReference type="NCBI Taxonomy" id="929563"/>
    <lineage>
        <taxon>Bacteria</taxon>
        <taxon>Pseudomonadati</taxon>
        <taxon>Spirochaetota</taxon>
        <taxon>Spirochaetia</taxon>
        <taxon>Leptospirales</taxon>
        <taxon>Leptospiraceae</taxon>
        <taxon>Leptonema</taxon>
    </lineage>
</organism>
<comment type="function">
    <text evidence="9">CRISPR (clustered regularly interspaced short palindromic repeat), is an adaptive immune system that provides protection against mobile genetic elements (viruses, transposable elements and conjugative plasmids). CRISPR clusters contain sequences complementary to antecedent mobile elements and target invading nucleic acids. CRISPR clusters are transcribed and processed into CRISPR RNA (crRNA). Functions as a ssRNA-specific endoribonuclease. Involved in the integration of spacer DNA into the CRISPR cassette.</text>
</comment>
<dbReference type="CDD" id="cd09725">
    <property type="entry name" value="Cas2_I_II_III"/>
    <property type="match status" value="1"/>
</dbReference>
<keyword evidence="7 9" id="KW-0460">Magnesium</keyword>
<dbReference type="Gene3D" id="3.30.70.240">
    <property type="match status" value="1"/>
</dbReference>
<gene>
    <name evidence="9" type="primary">cas2</name>
    <name evidence="11" type="ORF">Lepil_3002</name>
</gene>
<proteinExistence type="inferred from homology"/>
<evidence type="ECO:0000256" key="5">
    <source>
        <dbReference type="ARBA" id="ARBA00022759"/>
    </source>
</evidence>
<evidence type="ECO:0000313" key="12">
    <source>
        <dbReference type="Proteomes" id="UP000005737"/>
    </source>
</evidence>
<comment type="cofactor">
    <cofactor evidence="1 9">
        <name>Mg(2+)</name>
        <dbReference type="ChEBI" id="CHEBI:18420"/>
    </cofactor>
</comment>
<dbReference type="STRING" id="183.GCA_002009735_01129"/>
<evidence type="ECO:0000256" key="3">
    <source>
        <dbReference type="ARBA" id="ARBA00022722"/>
    </source>
</evidence>
<keyword evidence="12" id="KW-1185">Reference proteome</keyword>
<keyword evidence="8 9" id="KW-0051">Antiviral defense</keyword>
<accession>H2CEB2</accession>
<keyword evidence="6 9" id="KW-0378">Hydrolase</keyword>
<dbReference type="GO" id="GO:0046872">
    <property type="term" value="F:metal ion binding"/>
    <property type="evidence" value="ECO:0007669"/>
    <property type="project" value="UniProtKB-UniRule"/>
</dbReference>
<keyword evidence="4 9" id="KW-0479">Metal-binding</keyword>
<dbReference type="Proteomes" id="UP000005737">
    <property type="component" value="Unassembled WGS sequence"/>
</dbReference>
<dbReference type="PANTHER" id="PTHR34405">
    <property type="entry name" value="CRISPR-ASSOCIATED ENDORIBONUCLEASE CAS2"/>
    <property type="match status" value="1"/>
</dbReference>
<comment type="subunit">
    <text evidence="9">Homodimer, forms a heterotetramer with a Cas1 homodimer.</text>
</comment>
<dbReference type="RefSeq" id="WP_002773716.1">
    <property type="nucleotide sequence ID" value="NZ_JH597773.1"/>
</dbReference>
<dbReference type="GO" id="GO:0051607">
    <property type="term" value="P:defense response to virus"/>
    <property type="evidence" value="ECO:0007669"/>
    <property type="project" value="UniProtKB-UniRule"/>
</dbReference>
<dbReference type="HAMAP" id="MF_01471">
    <property type="entry name" value="Cas2"/>
    <property type="match status" value="1"/>
</dbReference>
<dbReference type="GO" id="GO:0004521">
    <property type="term" value="F:RNA endonuclease activity"/>
    <property type="evidence" value="ECO:0007669"/>
    <property type="project" value="UniProtKB-UniRule"/>
</dbReference>
<dbReference type="PIRSF" id="PIRSF032582">
    <property type="entry name" value="Cas2"/>
    <property type="match status" value="1"/>
</dbReference>
<evidence type="ECO:0000256" key="9">
    <source>
        <dbReference type="HAMAP-Rule" id="MF_01471"/>
    </source>
</evidence>
<sequence>MFFLVCYDVETVTKEGRRRLRRVAKVCESHGQRAQKSVFECRMELSLYLQFEERLRSIIDTESDSLRIYQIDEDSVRKIKQFGQTGLRDFEEPQIV</sequence>
<evidence type="ECO:0000256" key="10">
    <source>
        <dbReference type="PIRNR" id="PIRNR032582"/>
    </source>
</evidence>
<name>H2CEB2_9LEPT</name>
<dbReference type="InterPro" id="IPR019199">
    <property type="entry name" value="Virulence_VapD/CRISPR_Cas2"/>
</dbReference>
<keyword evidence="3 9" id="KW-0540">Nuclease</keyword>
<protein>
    <recommendedName>
        <fullName evidence="9">CRISPR-associated endoribonuclease Cas2</fullName>
        <ecNumber evidence="9">3.1.-.-</ecNumber>
    </recommendedName>
</protein>
<dbReference type="EC" id="3.1.-.-" evidence="9"/>
<dbReference type="AlphaFoldDB" id="H2CEB2"/>
<evidence type="ECO:0000256" key="1">
    <source>
        <dbReference type="ARBA" id="ARBA00001946"/>
    </source>
</evidence>
<dbReference type="EMBL" id="JH597773">
    <property type="protein sequence ID" value="EHQ07667.1"/>
    <property type="molecule type" value="Genomic_DNA"/>
</dbReference>
<dbReference type="GO" id="GO:0016787">
    <property type="term" value="F:hydrolase activity"/>
    <property type="evidence" value="ECO:0007669"/>
    <property type="project" value="UniProtKB-KW"/>
</dbReference>
<feature type="binding site" evidence="9">
    <location>
        <position position="8"/>
    </location>
    <ligand>
        <name>Mg(2+)</name>
        <dbReference type="ChEBI" id="CHEBI:18420"/>
        <note>catalytic</note>
    </ligand>
</feature>